<dbReference type="VEuPathDB" id="FungiDB:ASPSYDRAFT_720151"/>
<evidence type="ECO:0000313" key="3">
    <source>
        <dbReference type="Proteomes" id="UP000184356"/>
    </source>
</evidence>
<keyword evidence="3" id="KW-1185">Reference proteome</keyword>
<evidence type="ECO:0000313" key="2">
    <source>
        <dbReference type="EMBL" id="OJJ52054.1"/>
    </source>
</evidence>
<dbReference type="GeneID" id="63766692"/>
<reference evidence="3" key="1">
    <citation type="journal article" date="2017" name="Genome Biol.">
        <title>Comparative genomics reveals high biological diversity and specific adaptations in the industrially and medically important fungal genus Aspergillus.</title>
        <authorList>
            <person name="de Vries R.P."/>
            <person name="Riley R."/>
            <person name="Wiebenga A."/>
            <person name="Aguilar-Osorio G."/>
            <person name="Amillis S."/>
            <person name="Uchima C.A."/>
            <person name="Anderluh G."/>
            <person name="Asadollahi M."/>
            <person name="Askin M."/>
            <person name="Barry K."/>
            <person name="Battaglia E."/>
            <person name="Bayram O."/>
            <person name="Benocci T."/>
            <person name="Braus-Stromeyer S.A."/>
            <person name="Caldana C."/>
            <person name="Canovas D."/>
            <person name="Cerqueira G.C."/>
            <person name="Chen F."/>
            <person name="Chen W."/>
            <person name="Choi C."/>
            <person name="Clum A."/>
            <person name="Dos Santos R.A."/>
            <person name="Damasio A.R."/>
            <person name="Diallinas G."/>
            <person name="Emri T."/>
            <person name="Fekete E."/>
            <person name="Flipphi M."/>
            <person name="Freyberg S."/>
            <person name="Gallo A."/>
            <person name="Gournas C."/>
            <person name="Habgood R."/>
            <person name="Hainaut M."/>
            <person name="Harispe M.L."/>
            <person name="Henrissat B."/>
            <person name="Hilden K.S."/>
            <person name="Hope R."/>
            <person name="Hossain A."/>
            <person name="Karabika E."/>
            <person name="Karaffa L."/>
            <person name="Karanyi Z."/>
            <person name="Krasevec N."/>
            <person name="Kuo A."/>
            <person name="Kusch H."/>
            <person name="LaButti K."/>
            <person name="Lagendijk E.L."/>
            <person name="Lapidus A."/>
            <person name="Levasseur A."/>
            <person name="Lindquist E."/>
            <person name="Lipzen A."/>
            <person name="Logrieco A.F."/>
            <person name="MacCabe A."/>
            <person name="Maekelae M.R."/>
            <person name="Malavazi I."/>
            <person name="Melin P."/>
            <person name="Meyer V."/>
            <person name="Mielnichuk N."/>
            <person name="Miskei M."/>
            <person name="Molnar A.P."/>
            <person name="Mule G."/>
            <person name="Ngan C.Y."/>
            <person name="Orejas M."/>
            <person name="Orosz E."/>
            <person name="Ouedraogo J.P."/>
            <person name="Overkamp K.M."/>
            <person name="Park H.-S."/>
            <person name="Perrone G."/>
            <person name="Piumi F."/>
            <person name="Punt P.J."/>
            <person name="Ram A.F."/>
            <person name="Ramon A."/>
            <person name="Rauscher S."/>
            <person name="Record E."/>
            <person name="Riano-Pachon D.M."/>
            <person name="Robert V."/>
            <person name="Roehrig J."/>
            <person name="Ruller R."/>
            <person name="Salamov A."/>
            <person name="Salih N.S."/>
            <person name="Samson R.A."/>
            <person name="Sandor E."/>
            <person name="Sanguinetti M."/>
            <person name="Schuetze T."/>
            <person name="Sepcic K."/>
            <person name="Shelest E."/>
            <person name="Sherlock G."/>
            <person name="Sophianopoulou V."/>
            <person name="Squina F.M."/>
            <person name="Sun H."/>
            <person name="Susca A."/>
            <person name="Todd R.B."/>
            <person name="Tsang A."/>
            <person name="Unkles S.E."/>
            <person name="van de Wiele N."/>
            <person name="van Rossen-Uffink D."/>
            <person name="Oliveira J.V."/>
            <person name="Vesth T.C."/>
            <person name="Visser J."/>
            <person name="Yu J.-H."/>
            <person name="Zhou M."/>
            <person name="Andersen M.R."/>
            <person name="Archer D.B."/>
            <person name="Baker S.E."/>
            <person name="Benoit I."/>
            <person name="Brakhage A.A."/>
            <person name="Braus G.H."/>
            <person name="Fischer R."/>
            <person name="Frisvad J.C."/>
            <person name="Goldman G.H."/>
            <person name="Houbraken J."/>
            <person name="Oakley B."/>
            <person name="Pocsi I."/>
            <person name="Scazzocchio C."/>
            <person name="Seiboth B."/>
            <person name="vanKuyk P.A."/>
            <person name="Wortman J."/>
            <person name="Dyer P.S."/>
            <person name="Grigoriev I.V."/>
        </authorList>
    </citation>
    <scope>NUCLEOTIDE SEQUENCE [LARGE SCALE GENOMIC DNA]</scope>
    <source>
        <strain evidence="3">CBS 593.65</strain>
    </source>
</reference>
<name>A0A1L9SXV4_9EURO</name>
<feature type="region of interest" description="Disordered" evidence="1">
    <location>
        <begin position="293"/>
        <end position="317"/>
    </location>
</feature>
<evidence type="ECO:0000256" key="1">
    <source>
        <dbReference type="SAM" id="MobiDB-lite"/>
    </source>
</evidence>
<protein>
    <submittedName>
        <fullName evidence="2">Uncharacterized protein</fullName>
    </submittedName>
</protein>
<dbReference type="STRING" id="1036612.A0A1L9SXV4"/>
<proteinExistence type="predicted"/>
<gene>
    <name evidence="2" type="ORF">ASPSYDRAFT_720151</name>
</gene>
<sequence>MRISESRVIANTLSEACGKAEQTGIIDVNDLLSNPEFVRSLRELWAHIPEKTRRSISRQRKKTSYGSRRFVTQQLDMPKITPSQDLLANVPCWINNPSLFFQDEGSMLDLEASPITGIYQYLDGLDLRRKIDNIRARIVKIVFHRLKERLGLRYMRSNCVDDVATIISKSSVTSLDPNVIKTKIIRWTDTGKRIDTLCRSIGGSAGHENWHLGNLFCLPEDCHDELLLGLTGPDRDRKIQRIKDRGILEVQERPRLDNLAAKVFDVLWGKVDASIKDIIIQSPESVLEFTTYSSLSNRRPAPAPERSSRTKHANTYR</sequence>
<dbReference type="AlphaFoldDB" id="A0A1L9SXV4"/>
<accession>A0A1L9SXV4</accession>
<dbReference type="Proteomes" id="UP000184356">
    <property type="component" value="Unassembled WGS sequence"/>
</dbReference>
<dbReference type="EMBL" id="KV878606">
    <property type="protein sequence ID" value="OJJ52054.1"/>
    <property type="molecule type" value="Genomic_DNA"/>
</dbReference>
<dbReference type="OrthoDB" id="4506844at2759"/>
<dbReference type="RefSeq" id="XP_040695860.1">
    <property type="nucleotide sequence ID" value="XM_040850619.1"/>
</dbReference>
<organism evidence="2 3">
    <name type="scientific">Aspergillus sydowii CBS 593.65</name>
    <dbReference type="NCBI Taxonomy" id="1036612"/>
    <lineage>
        <taxon>Eukaryota</taxon>
        <taxon>Fungi</taxon>
        <taxon>Dikarya</taxon>
        <taxon>Ascomycota</taxon>
        <taxon>Pezizomycotina</taxon>
        <taxon>Eurotiomycetes</taxon>
        <taxon>Eurotiomycetidae</taxon>
        <taxon>Eurotiales</taxon>
        <taxon>Aspergillaceae</taxon>
        <taxon>Aspergillus</taxon>
        <taxon>Aspergillus subgen. Nidulantes</taxon>
    </lineage>
</organism>